<organism evidence="1 2">
    <name type="scientific">Methylobacterium terrae</name>
    <dbReference type="NCBI Taxonomy" id="2202827"/>
    <lineage>
        <taxon>Bacteria</taxon>
        <taxon>Pseudomonadati</taxon>
        <taxon>Pseudomonadota</taxon>
        <taxon>Alphaproteobacteria</taxon>
        <taxon>Hyphomicrobiales</taxon>
        <taxon>Methylobacteriaceae</taxon>
        <taxon>Methylobacterium</taxon>
    </lineage>
</organism>
<dbReference type="EMBL" id="CP029553">
    <property type="protein sequence ID" value="AWN47546.1"/>
    <property type="molecule type" value="Genomic_DNA"/>
</dbReference>
<name>A0A2U8WQH9_9HYPH</name>
<accession>A0A2U8WQH9</accession>
<evidence type="ECO:0000313" key="2">
    <source>
        <dbReference type="Proteomes" id="UP000245444"/>
    </source>
</evidence>
<proteinExistence type="predicted"/>
<reference evidence="1 2" key="1">
    <citation type="submission" date="2018-05" db="EMBL/GenBank/DDBJ databases">
        <title>Complete Genome Sequence of Methylobacterium sp. 17Sr1-28.</title>
        <authorList>
            <person name="Srinivasan S."/>
        </authorList>
    </citation>
    <scope>NUCLEOTIDE SEQUENCE [LARGE SCALE GENOMIC DNA]</scope>
    <source>
        <strain evidence="1 2">17Sr1-28</strain>
    </source>
</reference>
<dbReference type="AlphaFoldDB" id="A0A2U8WQH9"/>
<dbReference type="KEGG" id="mtea:DK419_15545"/>
<evidence type="ECO:0008006" key="3">
    <source>
        <dbReference type="Google" id="ProtNLM"/>
    </source>
</evidence>
<gene>
    <name evidence="1" type="ORF">DK419_15545</name>
</gene>
<dbReference type="Proteomes" id="UP000245444">
    <property type="component" value="Chromosome"/>
</dbReference>
<keyword evidence="2" id="KW-1185">Reference proteome</keyword>
<evidence type="ECO:0000313" key="1">
    <source>
        <dbReference type="EMBL" id="AWN47546.1"/>
    </source>
</evidence>
<sequence>MSDEKPERIPAFPMDDKRSAAYHVAMGTLDAAASVVPGGSYGVQQIVRQFIGEPLERRREAWFAAVGDSLREMQDRFDGFDPANLADDEEFLSAVAEASRIAMTTHRAEKLDALRNAVLNAAAGIHLDEVLQKTFLGYVDRFSTLHFQVLKLLANPAANPKAAARAEGMMTGSLGQIIHAALPETTGNPVLLGRVLGELEREGLTNGASMNTMMTATGVTEKRTSEFGDTFLSFISNPASKVA</sequence>
<dbReference type="OrthoDB" id="8410070at2"/>
<dbReference type="RefSeq" id="WP_109959871.1">
    <property type="nucleotide sequence ID" value="NZ_CP029553.1"/>
</dbReference>
<protein>
    <recommendedName>
        <fullName evidence="3">DUF4393 domain-containing protein</fullName>
    </recommendedName>
</protein>